<feature type="domain" description="Protein kinase" evidence="5">
    <location>
        <begin position="12"/>
        <end position="343"/>
    </location>
</feature>
<gene>
    <name evidence="6" type="ORF">ACFL27_25735</name>
</gene>
<dbReference type="InterPro" id="IPR041664">
    <property type="entry name" value="AAA_16"/>
</dbReference>
<reference evidence="6 7" key="1">
    <citation type="submission" date="2024-09" db="EMBL/GenBank/DDBJ databases">
        <title>Laminarin stimulates single cell rates of sulfate reduction while oxygen inhibits transcriptomic activity in coastal marine sediment.</title>
        <authorList>
            <person name="Lindsay M."/>
            <person name="Orcutt B."/>
            <person name="Emerson D."/>
            <person name="Stepanauskas R."/>
            <person name="D'Angelo T."/>
        </authorList>
    </citation>
    <scope>NUCLEOTIDE SEQUENCE [LARGE SCALE GENOMIC DNA]</scope>
    <source>
        <strain evidence="6">SAG AM-311-K15</strain>
    </source>
</reference>
<comment type="caution">
    <text evidence="6">The sequence shown here is derived from an EMBL/GenBank/DDBJ whole genome shotgun (WGS) entry which is preliminary data.</text>
</comment>
<dbReference type="InterPro" id="IPR000719">
    <property type="entry name" value="Prot_kinase_dom"/>
</dbReference>
<dbReference type="Gene3D" id="1.10.510.10">
    <property type="entry name" value="Transferase(Phosphotransferase) domain 1"/>
    <property type="match status" value="1"/>
</dbReference>
<dbReference type="Gene3D" id="1.25.40.10">
    <property type="entry name" value="Tetratricopeptide repeat domain"/>
    <property type="match status" value="2"/>
</dbReference>
<dbReference type="Pfam" id="PF00069">
    <property type="entry name" value="Pkinase"/>
    <property type="match status" value="2"/>
</dbReference>
<dbReference type="InterPro" id="IPR027417">
    <property type="entry name" value="P-loop_NTPase"/>
</dbReference>
<dbReference type="PROSITE" id="PS00675">
    <property type="entry name" value="SIGMA54_INTERACT_1"/>
    <property type="match status" value="1"/>
</dbReference>
<dbReference type="InterPro" id="IPR011990">
    <property type="entry name" value="TPR-like_helical_dom_sf"/>
</dbReference>
<dbReference type="SMART" id="SM00028">
    <property type="entry name" value="TPR"/>
    <property type="match status" value="8"/>
</dbReference>
<dbReference type="InterPro" id="IPR025662">
    <property type="entry name" value="Sigma_54_int_dom_ATP-bd_1"/>
</dbReference>
<dbReference type="Gene3D" id="3.40.50.300">
    <property type="entry name" value="P-loop containing nucleotide triphosphate hydrolases"/>
    <property type="match status" value="1"/>
</dbReference>
<dbReference type="PROSITE" id="PS00108">
    <property type="entry name" value="PROTEIN_KINASE_ST"/>
    <property type="match status" value="1"/>
</dbReference>
<evidence type="ECO:0000256" key="4">
    <source>
        <dbReference type="PROSITE-ProRule" id="PRU10141"/>
    </source>
</evidence>
<dbReference type="SUPFAM" id="SSF48452">
    <property type="entry name" value="TPR-like"/>
    <property type="match status" value="3"/>
</dbReference>
<dbReference type="CDD" id="cd14014">
    <property type="entry name" value="STKc_PknB_like"/>
    <property type="match status" value="1"/>
</dbReference>
<dbReference type="SUPFAM" id="SSF52540">
    <property type="entry name" value="P-loop containing nucleoside triphosphate hydrolases"/>
    <property type="match status" value="1"/>
</dbReference>
<dbReference type="SUPFAM" id="SSF56112">
    <property type="entry name" value="Protein kinase-like (PK-like)"/>
    <property type="match status" value="1"/>
</dbReference>
<dbReference type="Proteomes" id="UP001594351">
    <property type="component" value="Unassembled WGS sequence"/>
</dbReference>
<evidence type="ECO:0000313" key="7">
    <source>
        <dbReference type="Proteomes" id="UP001594351"/>
    </source>
</evidence>
<dbReference type="Pfam" id="PF13191">
    <property type="entry name" value="AAA_16"/>
    <property type="match status" value="1"/>
</dbReference>
<dbReference type="PROSITE" id="PS50011">
    <property type="entry name" value="PROTEIN_KINASE_DOM"/>
    <property type="match status" value="1"/>
</dbReference>
<keyword evidence="7" id="KW-1185">Reference proteome</keyword>
<dbReference type="PROSITE" id="PS50005">
    <property type="entry name" value="TPR"/>
    <property type="match status" value="1"/>
</dbReference>
<sequence length="1289" mass="146126">MFTDVPQIIGPYRIRSVLGRGGMGIVYGAYREDTRSNAALKTVLLPREGMLQSIRREIKALARIRHPGIIRIIDEGMHEGLPWFAMELLHGRTLKEFCHGSFPHQNTLLLDYTQTAEVPAAEQTALVSESDEQLLARQTYDLTEESLDQTEAAGPPPDAPDIVLTDPEKIHPPELLSPKYLKTVLSIIRKLCAALAFLHGEGIVHRDLKPENIFLRPDLFPVIMDFGLILQYGRESREELAVEHLGMGTVIYMAPEQIRGETVDARADLYALGCILFELLTGQPPFTGLTIKEIIDAHLKLDELKLIEGLSWIPAPLQELLKRLMAKNPQQRLGFATDVDLFLAKVENGRGRSQFGPPPKSYLYRSRLVGREKTLNQCQDYLQQMQQGTGQCLLVSGESGVGKTRLGLEIGRRAHRNGIKVITGACQSLSNRPLEPFRLFLQHVADRCQEHGLGETERLLGPRGKILADFESALSHLPGQQDLSEPATLEADAARIRLFSVLAHTMALYADAIPLLLIIDNLQWIDDLSLGFLEFLVRIDFLSQQRILLLVLHRSEESGSRLTHFISKVEPRQKIKLQRLTFNEIKRMVSEMLALTDPPTAFCSFLDRHSEGNPLFITEYINTVVAAQMLHRNQFGHWQFAEMDREDEVEAALDSLPLPGMLHDLIKHRFEQLTQVQQHLVQAAAVLGRDFDFSILMRLTQYTEESLFELIEDPVRVGIFERLQLESLRFRFTHHKFRDIAYAQIPSQKVKSLHRIAAQSIEDISGSEVDFVEVGHHWEKGGDIEQARTFYLQAARLAKSRYDYAQAEQSYRAYLHHSPEQSPETVVVLNEFGHDILHLQGRNGPALEVHDQALKQAQAMNDRLLIAQTSRFLGLVHYYLGHMEQARTLYEQTMTLSDDPMLKGETLGHLATLHFTQGDMEEARFLFEQAFTIHQKTANTEQQGFMQMNIANVYYNTGHMKKAEHLYQSALDICRRSGNLRLEGLAIGNIANTFYSQGKMNEALNHYQEALHIQEKVGDRRLIGVMKANIANIYLNQGLLEQAADFYQKAILLQREVGDRRVEGLTLINLGSIYYKQQRLAETETVFRTALEIFIAVGDKQNEGVARGNLAELAFSRGDVERAYQLCQQALALHKQVGNRSYQAIILINLASHFRRIHASYEEAENLIREALTILHDINNPLDTIIALCEQGYLNLARQSSARIILDKLSALLKKLSTSLSRGILQPIQRLEEAEKAFQEQRFSELFQGELITDLPSGLLHWLRENKLLTTPDPPSDRWTIGESPPGRS</sequence>
<dbReference type="InterPro" id="IPR041617">
    <property type="entry name" value="TPR_MalT"/>
</dbReference>
<dbReference type="PANTHER" id="PTHR16305:SF28">
    <property type="entry name" value="GUANYLATE CYCLASE DOMAIN-CONTAINING PROTEIN"/>
    <property type="match status" value="1"/>
</dbReference>
<dbReference type="InterPro" id="IPR019734">
    <property type="entry name" value="TPR_rpt"/>
</dbReference>
<dbReference type="InterPro" id="IPR011009">
    <property type="entry name" value="Kinase-like_dom_sf"/>
</dbReference>
<keyword evidence="1 4" id="KW-0547">Nucleotide-binding</keyword>
<accession>A0ABV6Z5J1</accession>
<dbReference type="PROSITE" id="PS00107">
    <property type="entry name" value="PROTEIN_KINASE_ATP"/>
    <property type="match status" value="1"/>
</dbReference>
<evidence type="ECO:0000256" key="1">
    <source>
        <dbReference type="ARBA" id="ARBA00022741"/>
    </source>
</evidence>
<keyword evidence="3" id="KW-0802">TPR repeat</keyword>
<proteinExistence type="predicted"/>
<protein>
    <submittedName>
        <fullName evidence="6">Tetratricopeptide repeat protein</fullName>
    </submittedName>
</protein>
<dbReference type="Pfam" id="PF13374">
    <property type="entry name" value="TPR_10"/>
    <property type="match status" value="2"/>
</dbReference>
<dbReference type="SMART" id="SM00220">
    <property type="entry name" value="S_TKc"/>
    <property type="match status" value="1"/>
</dbReference>
<dbReference type="PANTHER" id="PTHR16305">
    <property type="entry name" value="TESTICULAR SOLUBLE ADENYLYL CYCLASE"/>
    <property type="match status" value="1"/>
</dbReference>
<feature type="binding site" evidence="4">
    <location>
        <position position="41"/>
    </location>
    <ligand>
        <name>ATP</name>
        <dbReference type="ChEBI" id="CHEBI:30616"/>
    </ligand>
</feature>
<evidence type="ECO:0000256" key="2">
    <source>
        <dbReference type="ARBA" id="ARBA00022840"/>
    </source>
</evidence>
<feature type="repeat" description="TPR" evidence="3">
    <location>
        <begin position="984"/>
        <end position="1017"/>
    </location>
</feature>
<keyword evidence="2 4" id="KW-0067">ATP-binding</keyword>
<name>A0ABV6Z5J1_UNCC1</name>
<evidence type="ECO:0000313" key="6">
    <source>
        <dbReference type="EMBL" id="MFC1853603.1"/>
    </source>
</evidence>
<organism evidence="6 7">
    <name type="scientific">candidate division CSSED10-310 bacterium</name>
    <dbReference type="NCBI Taxonomy" id="2855610"/>
    <lineage>
        <taxon>Bacteria</taxon>
        <taxon>Bacteria division CSSED10-310</taxon>
    </lineage>
</organism>
<dbReference type="EMBL" id="JBHPBY010000546">
    <property type="protein sequence ID" value="MFC1853603.1"/>
    <property type="molecule type" value="Genomic_DNA"/>
</dbReference>
<dbReference type="Gene3D" id="3.30.200.20">
    <property type="entry name" value="Phosphorylase Kinase, domain 1"/>
    <property type="match status" value="1"/>
</dbReference>
<evidence type="ECO:0000256" key="3">
    <source>
        <dbReference type="PROSITE-ProRule" id="PRU00339"/>
    </source>
</evidence>
<dbReference type="InterPro" id="IPR017441">
    <property type="entry name" value="Protein_kinase_ATP_BS"/>
</dbReference>
<dbReference type="Pfam" id="PF17874">
    <property type="entry name" value="TPR_MalT"/>
    <property type="match status" value="1"/>
</dbReference>
<evidence type="ECO:0000259" key="5">
    <source>
        <dbReference type="PROSITE" id="PS50011"/>
    </source>
</evidence>
<dbReference type="InterPro" id="IPR008271">
    <property type="entry name" value="Ser/Thr_kinase_AS"/>
</dbReference>